<evidence type="ECO:0000259" key="5">
    <source>
        <dbReference type="PROSITE" id="PS01124"/>
    </source>
</evidence>
<dbReference type="Pfam" id="PF12833">
    <property type="entry name" value="HTH_18"/>
    <property type="match status" value="1"/>
</dbReference>
<dbReference type="PRINTS" id="PR00032">
    <property type="entry name" value="HTHARAC"/>
</dbReference>
<dbReference type="GO" id="GO:0003700">
    <property type="term" value="F:DNA-binding transcription factor activity"/>
    <property type="evidence" value="ECO:0007669"/>
    <property type="project" value="InterPro"/>
</dbReference>
<dbReference type="InterPro" id="IPR009057">
    <property type="entry name" value="Homeodomain-like_sf"/>
</dbReference>
<evidence type="ECO:0000256" key="2">
    <source>
        <dbReference type="ARBA" id="ARBA00023125"/>
    </source>
</evidence>
<dbReference type="AlphaFoldDB" id="A0AA91DN06"/>
<evidence type="ECO:0000256" key="4">
    <source>
        <dbReference type="SAM" id="MobiDB-lite"/>
    </source>
</evidence>
<dbReference type="SUPFAM" id="SSF46689">
    <property type="entry name" value="Homeodomain-like"/>
    <property type="match status" value="1"/>
</dbReference>
<dbReference type="PANTHER" id="PTHR46796">
    <property type="entry name" value="HTH-TYPE TRANSCRIPTIONAL ACTIVATOR RHAS-RELATED"/>
    <property type="match status" value="1"/>
</dbReference>
<name>A0AA91DN06_VARPD</name>
<dbReference type="Proteomes" id="UP000077852">
    <property type="component" value="Unassembled WGS sequence"/>
</dbReference>
<sequence length="337" mass="37697">MQADASMDGSSPTRQWSTAGLSRSDTTDAWQEALQGNYGGWQLTQGVGDGFSASIRNREFDGVRVVECVCDPCTGRLLPRFIDRQPEPYIGVQITKAGRERFHLGGEDICLGAGDLVIWTSTQPAEFTVMERLHKVSVVLPWSEIQERLPRGTTFSGTVIDSRVGIGAVLYSHVDSLAHQLELLTETDQAAVRRATLELLTAAMSHRVETPQRGLAVRYLGQLQDYILANLQDESLSPTSIASANHMSPRYVHMLFAQIGVSASAWIRTQRLERCKDDLRSRAYRDCSIAEVAYTWGFTDPSHFTRIFKQQYGVGPREYREAHHHAERFLAAGINRR</sequence>
<proteinExistence type="predicted"/>
<feature type="compositionally biased region" description="Polar residues" evidence="4">
    <location>
        <begin position="8"/>
        <end position="22"/>
    </location>
</feature>
<protein>
    <recommendedName>
        <fullName evidence="5">HTH araC/xylS-type domain-containing protein</fullName>
    </recommendedName>
</protein>
<evidence type="ECO:0000313" key="6">
    <source>
        <dbReference type="EMBL" id="OAK61416.1"/>
    </source>
</evidence>
<comment type="caution">
    <text evidence="6">The sequence shown here is derived from an EMBL/GenBank/DDBJ whole genome shotgun (WGS) entry which is preliminary data.</text>
</comment>
<feature type="domain" description="HTH araC/xylS-type" evidence="5">
    <location>
        <begin position="221"/>
        <end position="322"/>
    </location>
</feature>
<evidence type="ECO:0000313" key="7">
    <source>
        <dbReference type="Proteomes" id="UP000077852"/>
    </source>
</evidence>
<dbReference type="InterPro" id="IPR020449">
    <property type="entry name" value="Tscrpt_reg_AraC-type_HTH"/>
</dbReference>
<dbReference type="GO" id="GO:0043565">
    <property type="term" value="F:sequence-specific DNA binding"/>
    <property type="evidence" value="ECO:0007669"/>
    <property type="project" value="InterPro"/>
</dbReference>
<dbReference type="PROSITE" id="PS01124">
    <property type="entry name" value="HTH_ARAC_FAMILY_2"/>
    <property type="match status" value="1"/>
</dbReference>
<dbReference type="InterPro" id="IPR018060">
    <property type="entry name" value="HTH_AraC"/>
</dbReference>
<keyword evidence="2" id="KW-0238">DNA-binding</keyword>
<dbReference type="InterPro" id="IPR050204">
    <property type="entry name" value="AraC_XylS_family_regulators"/>
</dbReference>
<dbReference type="EMBL" id="LVHG01000056">
    <property type="protein sequence ID" value="OAK61416.1"/>
    <property type="molecule type" value="Genomic_DNA"/>
</dbReference>
<keyword evidence="1" id="KW-0805">Transcription regulation</keyword>
<dbReference type="RefSeq" id="WP_081269234.1">
    <property type="nucleotide sequence ID" value="NZ_LVHG01000056.1"/>
</dbReference>
<keyword evidence="3" id="KW-0804">Transcription</keyword>
<dbReference type="SMART" id="SM00342">
    <property type="entry name" value="HTH_ARAC"/>
    <property type="match status" value="1"/>
</dbReference>
<dbReference type="Gene3D" id="1.10.10.60">
    <property type="entry name" value="Homeodomain-like"/>
    <property type="match status" value="1"/>
</dbReference>
<feature type="region of interest" description="Disordered" evidence="4">
    <location>
        <begin position="1"/>
        <end position="22"/>
    </location>
</feature>
<gene>
    <name evidence="6" type="ORF">A3K87_21040</name>
</gene>
<evidence type="ECO:0000256" key="3">
    <source>
        <dbReference type="ARBA" id="ARBA00023163"/>
    </source>
</evidence>
<evidence type="ECO:0000256" key="1">
    <source>
        <dbReference type="ARBA" id="ARBA00023015"/>
    </source>
</evidence>
<reference evidence="6 7" key="1">
    <citation type="submission" date="2016-03" db="EMBL/GenBank/DDBJ databases">
        <title>Genome sequence of Variovorax paradoxus KB5.</title>
        <authorList>
            <person name="Jeong H."/>
            <person name="Hong C.E."/>
            <person name="Jo S.H."/>
            <person name="Park J.M."/>
        </authorList>
    </citation>
    <scope>NUCLEOTIDE SEQUENCE [LARGE SCALE GENOMIC DNA]</scope>
    <source>
        <strain evidence="6 7">KB5</strain>
    </source>
</reference>
<dbReference type="InterPro" id="IPR035418">
    <property type="entry name" value="AraC-bd_2"/>
</dbReference>
<dbReference type="Pfam" id="PF14525">
    <property type="entry name" value="AraC_binding_2"/>
    <property type="match status" value="1"/>
</dbReference>
<organism evidence="6 7">
    <name type="scientific">Variovorax paradoxus</name>
    <dbReference type="NCBI Taxonomy" id="34073"/>
    <lineage>
        <taxon>Bacteria</taxon>
        <taxon>Pseudomonadati</taxon>
        <taxon>Pseudomonadota</taxon>
        <taxon>Betaproteobacteria</taxon>
        <taxon>Burkholderiales</taxon>
        <taxon>Comamonadaceae</taxon>
        <taxon>Variovorax</taxon>
    </lineage>
</organism>
<accession>A0AA91DN06</accession>
<dbReference type="PANTHER" id="PTHR46796:SF6">
    <property type="entry name" value="ARAC SUBFAMILY"/>
    <property type="match status" value="1"/>
</dbReference>